<dbReference type="InterPro" id="IPR052155">
    <property type="entry name" value="Biofilm_reg_signaling"/>
</dbReference>
<dbReference type="CDD" id="cd01949">
    <property type="entry name" value="GGDEF"/>
    <property type="match status" value="1"/>
</dbReference>
<evidence type="ECO:0000313" key="4">
    <source>
        <dbReference type="Proteomes" id="UP001596501"/>
    </source>
</evidence>
<name>A0ABW2QUG9_9BURK</name>
<keyword evidence="4" id="KW-1185">Reference proteome</keyword>
<dbReference type="SMART" id="SM00267">
    <property type="entry name" value="GGDEF"/>
    <property type="match status" value="1"/>
</dbReference>
<dbReference type="InterPro" id="IPR003018">
    <property type="entry name" value="GAF"/>
</dbReference>
<feature type="region of interest" description="Disordered" evidence="1">
    <location>
        <begin position="337"/>
        <end position="364"/>
    </location>
</feature>
<sequence>MDALLDRLVTSVTSARSLEELTRPLLEMLQVISDLDSAYLTVIDVDRDEQRVLFAHNTRTLHIPEGLAVPWGDTLCKRALDEGHPFESNVAQRWADSAAAQALGLQTYVSVPVRLGNDALYGTLCVASTESHARNPDIERLLALFSTLIGQHIEREQLLHQLLQANEQLAHHARTDTLTGLPNRRALLSELARMLAHGKRTGNHLLIAFLDLDGFKRINDTHGHDAGDTFLIEMGQRLQMSLRDEDLAARIGGDEFVVIGQGPADAEQAQAAGAAFLQRVIAATQGRFVVRGRVLDYPGASVGLAVVAPATLDAGQALDQADAAMYAVKRERKASGTTAGVGLAGSDAGQAPPLSAAHPPHRGT</sequence>
<dbReference type="Gene3D" id="3.30.450.40">
    <property type="match status" value="1"/>
</dbReference>
<dbReference type="SUPFAM" id="SSF55781">
    <property type="entry name" value="GAF domain-like"/>
    <property type="match status" value="1"/>
</dbReference>
<dbReference type="SMART" id="SM00065">
    <property type="entry name" value="GAF"/>
    <property type="match status" value="1"/>
</dbReference>
<dbReference type="PANTHER" id="PTHR44757">
    <property type="entry name" value="DIGUANYLATE CYCLASE DGCP"/>
    <property type="match status" value="1"/>
</dbReference>
<dbReference type="RefSeq" id="WP_382227173.1">
    <property type="nucleotide sequence ID" value="NZ_JBHTCA010000025.1"/>
</dbReference>
<dbReference type="InterPro" id="IPR029016">
    <property type="entry name" value="GAF-like_dom_sf"/>
</dbReference>
<dbReference type="PANTHER" id="PTHR44757:SF2">
    <property type="entry name" value="BIOFILM ARCHITECTURE MAINTENANCE PROTEIN MBAA"/>
    <property type="match status" value="1"/>
</dbReference>
<gene>
    <name evidence="3" type="ORF">ACFQPB_20140</name>
</gene>
<dbReference type="Proteomes" id="UP001596501">
    <property type="component" value="Unassembled WGS sequence"/>
</dbReference>
<dbReference type="Pfam" id="PF00990">
    <property type="entry name" value="GGDEF"/>
    <property type="match status" value="1"/>
</dbReference>
<dbReference type="SUPFAM" id="SSF55073">
    <property type="entry name" value="Nucleotide cyclase"/>
    <property type="match status" value="1"/>
</dbReference>
<evidence type="ECO:0000259" key="2">
    <source>
        <dbReference type="PROSITE" id="PS50887"/>
    </source>
</evidence>
<organism evidence="3 4">
    <name type="scientific">Hydrogenophaga atypica</name>
    <dbReference type="NCBI Taxonomy" id="249409"/>
    <lineage>
        <taxon>Bacteria</taxon>
        <taxon>Pseudomonadati</taxon>
        <taxon>Pseudomonadota</taxon>
        <taxon>Betaproteobacteria</taxon>
        <taxon>Burkholderiales</taxon>
        <taxon>Comamonadaceae</taxon>
        <taxon>Hydrogenophaga</taxon>
    </lineage>
</organism>
<dbReference type="InterPro" id="IPR029787">
    <property type="entry name" value="Nucleotide_cyclase"/>
</dbReference>
<evidence type="ECO:0000313" key="3">
    <source>
        <dbReference type="EMBL" id="MFC7411180.1"/>
    </source>
</evidence>
<dbReference type="EMBL" id="JBHTCA010000025">
    <property type="protein sequence ID" value="MFC7411180.1"/>
    <property type="molecule type" value="Genomic_DNA"/>
</dbReference>
<evidence type="ECO:0000256" key="1">
    <source>
        <dbReference type="SAM" id="MobiDB-lite"/>
    </source>
</evidence>
<dbReference type="Gene3D" id="3.30.70.270">
    <property type="match status" value="1"/>
</dbReference>
<accession>A0ABW2QUG9</accession>
<protein>
    <submittedName>
        <fullName evidence="3">GGDEF domain-containing protein</fullName>
    </submittedName>
</protein>
<dbReference type="NCBIfam" id="TIGR00254">
    <property type="entry name" value="GGDEF"/>
    <property type="match status" value="1"/>
</dbReference>
<dbReference type="PROSITE" id="PS50887">
    <property type="entry name" value="GGDEF"/>
    <property type="match status" value="1"/>
</dbReference>
<dbReference type="InterPro" id="IPR043128">
    <property type="entry name" value="Rev_trsase/Diguanyl_cyclase"/>
</dbReference>
<dbReference type="InterPro" id="IPR000160">
    <property type="entry name" value="GGDEF_dom"/>
</dbReference>
<proteinExistence type="predicted"/>
<dbReference type="Pfam" id="PF13185">
    <property type="entry name" value="GAF_2"/>
    <property type="match status" value="1"/>
</dbReference>
<reference evidence="4" key="1">
    <citation type="journal article" date="2019" name="Int. J. Syst. Evol. Microbiol.">
        <title>The Global Catalogue of Microorganisms (GCM) 10K type strain sequencing project: providing services to taxonomists for standard genome sequencing and annotation.</title>
        <authorList>
            <consortium name="The Broad Institute Genomics Platform"/>
            <consortium name="The Broad Institute Genome Sequencing Center for Infectious Disease"/>
            <person name="Wu L."/>
            <person name="Ma J."/>
        </authorList>
    </citation>
    <scope>NUCLEOTIDE SEQUENCE [LARGE SCALE GENOMIC DNA]</scope>
    <source>
        <strain evidence="4">CGMCC 1.12371</strain>
    </source>
</reference>
<feature type="domain" description="GGDEF" evidence="2">
    <location>
        <begin position="203"/>
        <end position="341"/>
    </location>
</feature>
<comment type="caution">
    <text evidence="3">The sequence shown here is derived from an EMBL/GenBank/DDBJ whole genome shotgun (WGS) entry which is preliminary data.</text>
</comment>